<dbReference type="OrthoDB" id="495620at2"/>
<dbReference type="SUPFAM" id="SSF53474">
    <property type="entry name" value="alpha/beta-Hydrolases"/>
    <property type="match status" value="1"/>
</dbReference>
<organism evidence="2 3">
    <name type="scientific">Allonocardiopsis opalescens</name>
    <dbReference type="NCBI Taxonomy" id="1144618"/>
    <lineage>
        <taxon>Bacteria</taxon>
        <taxon>Bacillati</taxon>
        <taxon>Actinomycetota</taxon>
        <taxon>Actinomycetes</taxon>
        <taxon>Streptosporangiales</taxon>
        <taxon>Allonocardiopsis</taxon>
    </lineage>
</organism>
<evidence type="ECO:0000313" key="3">
    <source>
        <dbReference type="Proteomes" id="UP000237846"/>
    </source>
</evidence>
<protein>
    <submittedName>
        <fullName evidence="2">Pimeloyl-ACP methyl ester carboxylesterase</fullName>
    </submittedName>
</protein>
<gene>
    <name evidence="2" type="ORF">CLV72_103628</name>
</gene>
<dbReference type="Gene3D" id="3.40.50.1820">
    <property type="entry name" value="alpha/beta hydrolase"/>
    <property type="match status" value="1"/>
</dbReference>
<evidence type="ECO:0000259" key="1">
    <source>
        <dbReference type="Pfam" id="PF00561"/>
    </source>
</evidence>
<dbReference type="RefSeq" id="WP_106245205.1">
    <property type="nucleotide sequence ID" value="NZ_PVZC01000003.1"/>
</dbReference>
<reference evidence="2 3" key="1">
    <citation type="submission" date="2018-03" db="EMBL/GenBank/DDBJ databases">
        <title>Genomic Encyclopedia of Archaeal and Bacterial Type Strains, Phase II (KMG-II): from individual species to whole genera.</title>
        <authorList>
            <person name="Goeker M."/>
        </authorList>
    </citation>
    <scope>NUCLEOTIDE SEQUENCE [LARGE SCALE GENOMIC DNA]</scope>
    <source>
        <strain evidence="2 3">DSM 45601</strain>
    </source>
</reference>
<dbReference type="PANTHER" id="PTHR43433">
    <property type="entry name" value="HYDROLASE, ALPHA/BETA FOLD FAMILY PROTEIN"/>
    <property type="match status" value="1"/>
</dbReference>
<evidence type="ECO:0000313" key="2">
    <source>
        <dbReference type="EMBL" id="PRY00018.1"/>
    </source>
</evidence>
<dbReference type="EMBL" id="PVZC01000003">
    <property type="protein sequence ID" value="PRY00018.1"/>
    <property type="molecule type" value="Genomic_DNA"/>
</dbReference>
<dbReference type="Proteomes" id="UP000237846">
    <property type="component" value="Unassembled WGS sequence"/>
</dbReference>
<dbReference type="GO" id="GO:0003824">
    <property type="term" value="F:catalytic activity"/>
    <property type="evidence" value="ECO:0007669"/>
    <property type="project" value="UniProtKB-ARBA"/>
</dbReference>
<dbReference type="InterPro" id="IPR050471">
    <property type="entry name" value="AB_hydrolase"/>
</dbReference>
<comment type="caution">
    <text evidence="2">The sequence shown here is derived from an EMBL/GenBank/DDBJ whole genome shotgun (WGS) entry which is preliminary data.</text>
</comment>
<dbReference type="PANTHER" id="PTHR43433:SF5">
    <property type="entry name" value="AB HYDROLASE-1 DOMAIN-CONTAINING PROTEIN"/>
    <property type="match status" value="1"/>
</dbReference>
<dbReference type="InterPro" id="IPR000073">
    <property type="entry name" value="AB_hydrolase_1"/>
</dbReference>
<name>A0A2T0Q840_9ACTN</name>
<feature type="domain" description="AB hydrolase-1" evidence="1">
    <location>
        <begin position="27"/>
        <end position="172"/>
    </location>
</feature>
<accession>A0A2T0Q840</accession>
<dbReference type="Pfam" id="PF00561">
    <property type="entry name" value="Abhydrolase_1"/>
    <property type="match status" value="1"/>
</dbReference>
<sequence length="253" mass="27709">MTPPATTGYADVNGLRMYYEVRGEGRPLVLLHGGVHTIELSFGALLEPLSTGRRTIAVELQGHGRTADTGRELSYERLAADVVALLDVLGIERADVFGYSFGGLTALQTAIGHPERVDRLVLAAVHYRADGYHPEITDPAQDSPRLPTEADFADMVAAYRRVAPDPDHFDAFMARMNESVHGDEGWPEEALRGIAAPTLLILGDTDFIRLDHAVRMHELIPDARLAVLPGTTHMEVVRRAELVVPMVDAFLAR</sequence>
<dbReference type="AlphaFoldDB" id="A0A2T0Q840"/>
<dbReference type="InterPro" id="IPR029058">
    <property type="entry name" value="AB_hydrolase_fold"/>
</dbReference>
<keyword evidence="3" id="KW-1185">Reference proteome</keyword>
<dbReference type="PRINTS" id="PR00111">
    <property type="entry name" value="ABHYDROLASE"/>
</dbReference>
<proteinExistence type="predicted"/>